<dbReference type="SUPFAM" id="SSF52540">
    <property type="entry name" value="P-loop containing nucleoside triphosphate hydrolases"/>
    <property type="match status" value="1"/>
</dbReference>
<dbReference type="PANTHER" id="PTHR33463">
    <property type="entry name" value="NB-ARC DOMAIN-CONTAINING PROTEIN-RELATED"/>
    <property type="match status" value="1"/>
</dbReference>
<dbReference type="GO" id="GO:0043531">
    <property type="term" value="F:ADP binding"/>
    <property type="evidence" value="ECO:0007669"/>
    <property type="project" value="InterPro"/>
</dbReference>
<evidence type="ECO:0000313" key="4">
    <source>
        <dbReference type="Proteomes" id="UP000593573"/>
    </source>
</evidence>
<dbReference type="Pfam" id="PF00931">
    <property type="entry name" value="NB-ARC"/>
    <property type="match status" value="1"/>
</dbReference>
<accession>A0A7J8UVK7</accession>
<name>A0A7J8UVK7_9ROSI</name>
<feature type="non-terminal residue" evidence="3">
    <location>
        <position position="1"/>
    </location>
</feature>
<evidence type="ECO:0000256" key="1">
    <source>
        <dbReference type="ARBA" id="ARBA00022821"/>
    </source>
</evidence>
<protein>
    <recommendedName>
        <fullName evidence="2">NB-ARC domain-containing protein</fullName>
    </recommendedName>
</protein>
<organism evidence="3 4">
    <name type="scientific">Gossypium klotzschianum</name>
    <dbReference type="NCBI Taxonomy" id="34286"/>
    <lineage>
        <taxon>Eukaryota</taxon>
        <taxon>Viridiplantae</taxon>
        <taxon>Streptophyta</taxon>
        <taxon>Embryophyta</taxon>
        <taxon>Tracheophyta</taxon>
        <taxon>Spermatophyta</taxon>
        <taxon>Magnoliopsida</taxon>
        <taxon>eudicotyledons</taxon>
        <taxon>Gunneridae</taxon>
        <taxon>Pentapetalae</taxon>
        <taxon>rosids</taxon>
        <taxon>malvids</taxon>
        <taxon>Malvales</taxon>
        <taxon>Malvaceae</taxon>
        <taxon>Malvoideae</taxon>
        <taxon>Gossypium</taxon>
    </lineage>
</organism>
<dbReference type="InterPro" id="IPR050905">
    <property type="entry name" value="Plant_NBS-LRR"/>
</dbReference>
<dbReference type="EMBL" id="JABFAB010000007">
    <property type="protein sequence ID" value="MBA0654566.1"/>
    <property type="molecule type" value="Genomic_DNA"/>
</dbReference>
<gene>
    <name evidence="3" type="ORF">Goklo_021544</name>
</gene>
<sequence length="190" mass="21589">KKEEEVEELLEKRRFSDDLVVNDLSWIGVEKTSVVTLVNNELLKGEIQFKIIVWVTVARKSGVIELQNKIAKAMNVNISEDDEDETLRAGMLSEILSENGRFVLILDDERERFSLENVGIPESFGGKLVLTSRSLDICRRMDCQVVKMEPLPNEDAWTLFSNKVGQNLMSSANLLPVPNLPLSIVPVYRW</sequence>
<reference evidence="3 4" key="1">
    <citation type="journal article" date="2019" name="Genome Biol. Evol.">
        <title>Insights into the evolution of the New World diploid cottons (Gossypium, subgenus Houzingenia) based on genome sequencing.</title>
        <authorList>
            <person name="Grover C.E."/>
            <person name="Arick M.A. 2nd"/>
            <person name="Thrash A."/>
            <person name="Conover J.L."/>
            <person name="Sanders W.S."/>
            <person name="Peterson D.G."/>
            <person name="Frelichowski J.E."/>
            <person name="Scheffler J.A."/>
            <person name="Scheffler B.E."/>
            <person name="Wendel J.F."/>
        </authorList>
    </citation>
    <scope>NUCLEOTIDE SEQUENCE [LARGE SCALE GENOMIC DNA]</scope>
    <source>
        <strain evidence="3">57</strain>
        <tissue evidence="3">Leaf</tissue>
    </source>
</reference>
<comment type="caution">
    <text evidence="3">The sequence shown here is derived from an EMBL/GenBank/DDBJ whole genome shotgun (WGS) entry which is preliminary data.</text>
</comment>
<dbReference type="OrthoDB" id="999435at2759"/>
<keyword evidence="4" id="KW-1185">Reference proteome</keyword>
<dbReference type="Gene3D" id="3.40.50.300">
    <property type="entry name" value="P-loop containing nucleotide triphosphate hydrolases"/>
    <property type="match status" value="1"/>
</dbReference>
<dbReference type="InterPro" id="IPR027417">
    <property type="entry name" value="P-loop_NTPase"/>
</dbReference>
<proteinExistence type="predicted"/>
<dbReference type="Proteomes" id="UP000593573">
    <property type="component" value="Unassembled WGS sequence"/>
</dbReference>
<evidence type="ECO:0000313" key="3">
    <source>
        <dbReference type="EMBL" id="MBA0654566.1"/>
    </source>
</evidence>
<feature type="domain" description="NB-ARC" evidence="2">
    <location>
        <begin position="26"/>
        <end position="167"/>
    </location>
</feature>
<keyword evidence="1" id="KW-0611">Plant defense</keyword>
<evidence type="ECO:0000259" key="2">
    <source>
        <dbReference type="Pfam" id="PF00931"/>
    </source>
</evidence>
<dbReference type="AlphaFoldDB" id="A0A7J8UVK7"/>
<dbReference type="PANTHER" id="PTHR33463:SF187">
    <property type="entry name" value="AND NB-ARC DOMAIN DISEASE RESISTANCE PROTEIN, PUTATIVE-RELATED"/>
    <property type="match status" value="1"/>
</dbReference>
<dbReference type="InterPro" id="IPR002182">
    <property type="entry name" value="NB-ARC"/>
</dbReference>